<dbReference type="PANTHER" id="PTHR43236">
    <property type="entry name" value="ANTITOXIN HIGA1"/>
    <property type="match status" value="1"/>
</dbReference>
<protein>
    <submittedName>
        <fullName evidence="3">XRE family transcriptional regulator</fullName>
    </submittedName>
</protein>
<dbReference type="Gene3D" id="1.10.10.2910">
    <property type="match status" value="1"/>
</dbReference>
<evidence type="ECO:0000313" key="4">
    <source>
        <dbReference type="Proteomes" id="UP001193081"/>
    </source>
</evidence>
<dbReference type="InterPro" id="IPR010982">
    <property type="entry name" value="Lambda_DNA-bd_dom_sf"/>
</dbReference>
<organism evidence="3 4">
    <name type="scientific">Candidatus Chloroploca mongolica</name>
    <dbReference type="NCBI Taxonomy" id="2528176"/>
    <lineage>
        <taxon>Bacteria</taxon>
        <taxon>Bacillati</taxon>
        <taxon>Chloroflexota</taxon>
        <taxon>Chloroflexia</taxon>
        <taxon>Chloroflexales</taxon>
        <taxon>Chloroflexineae</taxon>
        <taxon>Oscillochloridaceae</taxon>
        <taxon>Candidatus Chloroploca</taxon>
    </lineage>
</organism>
<comment type="caution">
    <text evidence="3">The sequence shown here is derived from an EMBL/GenBank/DDBJ whole genome shotgun (WGS) entry which is preliminary data.</text>
</comment>
<gene>
    <name evidence="3" type="ORF">EYB53_011230</name>
</gene>
<evidence type="ECO:0000313" key="3">
    <source>
        <dbReference type="EMBL" id="MBP1466278.1"/>
    </source>
</evidence>
<dbReference type="Proteomes" id="UP001193081">
    <property type="component" value="Unassembled WGS sequence"/>
</dbReference>
<dbReference type="InterPro" id="IPR001387">
    <property type="entry name" value="Cro/C1-type_HTH"/>
</dbReference>
<feature type="domain" description="HTH cro/C1-type" evidence="2">
    <location>
        <begin position="18"/>
        <end position="72"/>
    </location>
</feature>
<dbReference type="Pfam" id="PF13560">
    <property type="entry name" value="HTH_31"/>
    <property type="match status" value="1"/>
</dbReference>
<accession>A0ABS4DA28</accession>
<evidence type="ECO:0000259" key="2">
    <source>
        <dbReference type="PROSITE" id="PS50943"/>
    </source>
</evidence>
<dbReference type="RefSeq" id="WP_135478279.1">
    <property type="nucleotide sequence ID" value="NZ_SIJK02000017.1"/>
</dbReference>
<dbReference type="CDD" id="cd00093">
    <property type="entry name" value="HTH_XRE"/>
    <property type="match status" value="1"/>
</dbReference>
<sequence>MTANILDDLDLRALGRELQLARKRSGLTQEQAASVIGVARTTLTAIEKGERRIRPNELISLARAYNRQVSDFVRTRPSIEPFEVQFRGPAVLADIDQARIDPLIADLQELSRNYFELEEIVGSPLSRRYPDEFSIAGLHIDTAAEELATRERARLNLGDAPLPVLRDILEQEVGLRIFYLKFPQRFSAMYFYDHTLGGCIAVNSDHQEDRRRWSLAHDYGHFLVSRYKPVLYVENAYQRKPESERFVDHFAMYFLMPTSSLSRRFNDIRRVKSKITPADLCILAHYFGVSFEALMGRLEGMKLVATGTLDKLRAGGFKIREAQKELGLSPIPARDSVLPLRYQYLALEALDRELITEGHFAHLMHLERLEARRLADLLRDDVGVYGEDNQPVSLDLSQPL</sequence>
<dbReference type="PROSITE" id="PS50943">
    <property type="entry name" value="HTH_CROC1"/>
    <property type="match status" value="1"/>
</dbReference>
<dbReference type="EMBL" id="SIJK02000017">
    <property type="protein sequence ID" value="MBP1466278.1"/>
    <property type="molecule type" value="Genomic_DNA"/>
</dbReference>
<dbReference type="SUPFAM" id="SSF47413">
    <property type="entry name" value="lambda repressor-like DNA-binding domains"/>
    <property type="match status" value="1"/>
</dbReference>
<dbReference type="InterPro" id="IPR010359">
    <property type="entry name" value="IrrE_HExxH"/>
</dbReference>
<dbReference type="SMART" id="SM00530">
    <property type="entry name" value="HTH_XRE"/>
    <property type="match status" value="1"/>
</dbReference>
<proteinExistence type="inferred from homology"/>
<reference evidence="3 4" key="1">
    <citation type="submission" date="2021-03" db="EMBL/GenBank/DDBJ databases">
        <authorList>
            <person name="Grouzdev D.S."/>
        </authorList>
    </citation>
    <scope>NUCLEOTIDE SEQUENCE [LARGE SCALE GENOMIC DNA]</scope>
    <source>
        <strain evidence="3 4">M50-1</strain>
    </source>
</reference>
<dbReference type="Pfam" id="PF06114">
    <property type="entry name" value="Peptidase_M78"/>
    <property type="match status" value="1"/>
</dbReference>
<dbReference type="PANTHER" id="PTHR43236:SF1">
    <property type="entry name" value="BLL7220 PROTEIN"/>
    <property type="match status" value="1"/>
</dbReference>
<dbReference type="Gene3D" id="1.10.260.40">
    <property type="entry name" value="lambda repressor-like DNA-binding domains"/>
    <property type="match status" value="1"/>
</dbReference>
<dbReference type="InterPro" id="IPR052345">
    <property type="entry name" value="Rad_response_metalloprotease"/>
</dbReference>
<keyword evidence="4" id="KW-1185">Reference proteome</keyword>
<evidence type="ECO:0000256" key="1">
    <source>
        <dbReference type="ARBA" id="ARBA00007227"/>
    </source>
</evidence>
<name>A0ABS4DA28_9CHLR</name>
<comment type="similarity">
    <text evidence="1">Belongs to the short-chain fatty acyl-CoA assimilation regulator (ScfR) family.</text>
</comment>